<evidence type="ECO:0000259" key="1">
    <source>
        <dbReference type="Pfam" id="PF07700"/>
    </source>
</evidence>
<dbReference type="InterPro" id="IPR038158">
    <property type="entry name" value="H-NOX_domain_sf"/>
</dbReference>
<dbReference type="Gene3D" id="3.90.1520.10">
    <property type="entry name" value="H-NOX domain"/>
    <property type="match status" value="1"/>
</dbReference>
<gene>
    <name evidence="2" type="ORF">VTH8203_02601</name>
</gene>
<dbReference type="EMBL" id="OANU01000043">
    <property type="protein sequence ID" value="SNX48964.1"/>
    <property type="molecule type" value="Genomic_DNA"/>
</dbReference>
<dbReference type="SUPFAM" id="SSF111126">
    <property type="entry name" value="Ligand-binding domain in the NO signalling and Golgi transport"/>
    <property type="match status" value="1"/>
</dbReference>
<keyword evidence="3" id="KW-1185">Reference proteome</keyword>
<name>A0A240EJY9_9VIBR</name>
<evidence type="ECO:0000313" key="2">
    <source>
        <dbReference type="EMBL" id="SNX48964.1"/>
    </source>
</evidence>
<feature type="domain" description="Heme NO-binding" evidence="1">
    <location>
        <begin position="2"/>
        <end position="161"/>
    </location>
</feature>
<reference evidence="3" key="1">
    <citation type="submission" date="2016-06" db="EMBL/GenBank/DDBJ databases">
        <authorList>
            <person name="Rodrigo-Torres L."/>
            <person name="Arahal R.D."/>
            <person name="Lucena T."/>
        </authorList>
    </citation>
    <scope>NUCLEOTIDE SEQUENCE [LARGE SCALE GENOMIC DNA]</scope>
    <source>
        <strain evidence="3">CECT8203</strain>
    </source>
</reference>
<dbReference type="InterPro" id="IPR011644">
    <property type="entry name" value="Heme_NO-bd"/>
</dbReference>
<proteinExistence type="predicted"/>
<dbReference type="OrthoDB" id="7266652at2"/>
<accession>A0A240EJY9</accession>
<dbReference type="Proteomes" id="UP000219336">
    <property type="component" value="Unassembled WGS sequence"/>
</dbReference>
<dbReference type="RefSeq" id="WP_096994080.1">
    <property type="nucleotide sequence ID" value="NZ_JBHSII010000001.1"/>
</dbReference>
<dbReference type="GO" id="GO:0020037">
    <property type="term" value="F:heme binding"/>
    <property type="evidence" value="ECO:0007669"/>
    <property type="project" value="InterPro"/>
</dbReference>
<dbReference type="InterPro" id="IPR024096">
    <property type="entry name" value="NO_sig/Golgi_transp_ligand-bd"/>
</dbReference>
<sequence length="179" mass="19923">MKGIIFTEFMELVEEKFGLEVLDEVLEMSGDEGIYTAVGSYDHRDFVKLIVNLSKKTGIAPDTLQQVFGQSAFKALLASIPASASIGESTSTFQFIRHVEDYIHVEVKKLYADAQPPKFHFISETETEMVMDYQSARCMSNVCLGLIEGCATHFGEAIEVKMYPQTDDGSVVRFSLSIV</sequence>
<dbReference type="Pfam" id="PF07700">
    <property type="entry name" value="HNOB"/>
    <property type="match status" value="1"/>
</dbReference>
<protein>
    <submittedName>
        <fullName evidence="2">Heme NO binding protein</fullName>
    </submittedName>
</protein>
<evidence type="ECO:0000313" key="3">
    <source>
        <dbReference type="Proteomes" id="UP000219336"/>
    </source>
</evidence>
<organism evidence="2 3">
    <name type="scientific">Vibrio thalassae</name>
    <dbReference type="NCBI Taxonomy" id="1243014"/>
    <lineage>
        <taxon>Bacteria</taxon>
        <taxon>Pseudomonadati</taxon>
        <taxon>Pseudomonadota</taxon>
        <taxon>Gammaproteobacteria</taxon>
        <taxon>Vibrionales</taxon>
        <taxon>Vibrionaceae</taxon>
        <taxon>Vibrio</taxon>
    </lineage>
</organism>
<dbReference type="AlphaFoldDB" id="A0A240EJY9"/>